<dbReference type="EMBL" id="CP143423">
    <property type="protein sequence ID" value="WVX48789.1"/>
    <property type="molecule type" value="Genomic_DNA"/>
</dbReference>
<reference evidence="2 3" key="1">
    <citation type="submission" date="2015-07" db="EMBL/GenBank/DDBJ databases">
        <authorList>
            <person name="Voget S."/>
            <person name="Dogs M."/>
            <person name="Brinkhoff T.H."/>
            <person name="Daniel R."/>
        </authorList>
    </citation>
    <scope>NUCLEOTIDE SEQUENCE [LARGE SCALE GENOMIC DNA]</scope>
    <source>
        <strain evidence="2 3">B14</strain>
    </source>
</reference>
<feature type="domain" description="EF-hand" evidence="1">
    <location>
        <begin position="103"/>
        <end position="119"/>
    </location>
</feature>
<gene>
    <name evidence="2" type="ORF">ROLI_018710</name>
</gene>
<dbReference type="InterPro" id="IPR018247">
    <property type="entry name" value="EF_Hand_1_Ca_BS"/>
</dbReference>
<dbReference type="InterPro" id="IPR011992">
    <property type="entry name" value="EF-hand-dom_pair"/>
</dbReference>
<evidence type="ECO:0000313" key="2">
    <source>
        <dbReference type="EMBL" id="WVX48789.1"/>
    </source>
</evidence>
<protein>
    <recommendedName>
        <fullName evidence="1">EF-hand domain-containing protein</fullName>
    </recommendedName>
</protein>
<dbReference type="InterPro" id="IPR002048">
    <property type="entry name" value="EF_hand_dom"/>
</dbReference>
<proteinExistence type="predicted"/>
<reference evidence="3" key="2">
    <citation type="submission" date="2024-01" db="EMBL/GenBank/DDBJ databases">
        <title>Roseobacter fucihabitans sp. nov., isolated from the brown alga Fucus spiralis.</title>
        <authorList>
            <person name="Hahnke S."/>
            <person name="Berger M."/>
            <person name="Schlingloff A."/>
            <person name="Athale I."/>
            <person name="Neumann-Schaal M."/>
            <person name="Adenaya A."/>
            <person name="Poehlein A."/>
            <person name="Daniel R."/>
            <person name="Pertersen J."/>
            <person name="Brinkhoff T."/>
        </authorList>
    </citation>
    <scope>NUCLEOTIDE SEQUENCE [LARGE SCALE GENOMIC DNA]</scope>
    <source>
        <strain evidence="3">B14</strain>
    </source>
</reference>
<dbReference type="PROSITE" id="PS00018">
    <property type="entry name" value="EF_HAND_1"/>
    <property type="match status" value="2"/>
</dbReference>
<name>A0ABZ2BV75_9RHOB</name>
<keyword evidence="3" id="KW-1185">Reference proteome</keyword>
<dbReference type="Pfam" id="PF13202">
    <property type="entry name" value="EF-hand_5"/>
    <property type="match status" value="2"/>
</dbReference>
<dbReference type="Gene3D" id="1.10.238.10">
    <property type="entry name" value="EF-hand"/>
    <property type="match status" value="1"/>
</dbReference>
<dbReference type="Proteomes" id="UP001318682">
    <property type="component" value="Chromosome"/>
</dbReference>
<feature type="domain" description="EF-hand" evidence="1">
    <location>
        <begin position="127"/>
        <end position="145"/>
    </location>
</feature>
<evidence type="ECO:0000313" key="3">
    <source>
        <dbReference type="Proteomes" id="UP001318682"/>
    </source>
</evidence>
<accession>A0ABZ2BV75</accession>
<organism evidence="2 3">
    <name type="scientific">Roseobacter fucihabitans</name>
    <dbReference type="NCBI Taxonomy" id="1537242"/>
    <lineage>
        <taxon>Bacteria</taxon>
        <taxon>Pseudomonadati</taxon>
        <taxon>Pseudomonadota</taxon>
        <taxon>Alphaproteobacteria</taxon>
        <taxon>Rhodobacterales</taxon>
        <taxon>Roseobacteraceae</taxon>
        <taxon>Roseobacter</taxon>
    </lineage>
</organism>
<sequence length="155" mass="16320">MACLAQVTRWGDFADGTFALFFGNALPPRRAGIGGEWRDSTTYHWGRDATGASRILLGEAHESALEHLCSNFNGRSHMTLFNKPTIALIALMSASGAVAALSADTNGDGVLTIDEVQAVYPDVTAEAFSTMDLNADGALDEAEVQSAQEAGLMPA</sequence>
<evidence type="ECO:0000259" key="1">
    <source>
        <dbReference type="Pfam" id="PF13202"/>
    </source>
</evidence>
<dbReference type="SUPFAM" id="SSF47473">
    <property type="entry name" value="EF-hand"/>
    <property type="match status" value="1"/>
</dbReference>